<gene>
    <name evidence="1" type="ORF">FXE67_06755</name>
</gene>
<evidence type="ECO:0000313" key="1">
    <source>
        <dbReference type="EMBL" id="TXY92876.1"/>
    </source>
</evidence>
<comment type="caution">
    <text evidence="1">The sequence shown here is derived from an EMBL/GenBank/DDBJ whole genome shotgun (WGS) entry which is preliminary data.</text>
</comment>
<organism evidence="1 2">
    <name type="scientific">Vibrio cholerae</name>
    <dbReference type="NCBI Taxonomy" id="666"/>
    <lineage>
        <taxon>Bacteria</taxon>
        <taxon>Pseudomonadati</taxon>
        <taxon>Pseudomonadota</taxon>
        <taxon>Gammaproteobacteria</taxon>
        <taxon>Vibrionales</taxon>
        <taxon>Vibrionaceae</taxon>
        <taxon>Vibrio</taxon>
    </lineage>
</organism>
<evidence type="ECO:0000313" key="2">
    <source>
        <dbReference type="Proteomes" id="UP000323583"/>
    </source>
</evidence>
<dbReference type="RefSeq" id="WP_148520692.1">
    <property type="nucleotide sequence ID" value="NZ_VSGI01000063.1"/>
</dbReference>
<dbReference type="EMBL" id="VSGZ01000031">
    <property type="protein sequence ID" value="TXY92876.1"/>
    <property type="molecule type" value="Genomic_DNA"/>
</dbReference>
<sequence length="370" mass="42061">MKQNYEQLSNFISLNRSFFEDALLPEINAGSKQYSWESSFWSMGGASSGVFATNLAQINFVQIQANKTIGLFKDDEEKLDIIDINPVFSEFIKAYCVSLFRDRAVSGTVVVNTNIFLKRVYIRMLMRGIEPHPVNITSEILQEAVDLCAQSRTGKSRDINAADDYIRANQIAKELNYLGITQTELDIEKKQTSISANYTQQAKNEKKKESQTNDSKEKNLSIQTFLNIVALRSLVQNDGEKIVLNFVLLLMVTGFRSTEGATIQYDNFKVVEISDPHTKDAMEKRGLPTYFVGLKYRGEKKAGIRTHWFEPMAVDLVDEIVVDTICLNEKLRRQVEHIRANDFKSLLPYTWGTNDNIGLLSYVLTSRTSN</sequence>
<protein>
    <submittedName>
        <fullName evidence="1">Uncharacterized protein</fullName>
    </submittedName>
</protein>
<dbReference type="AlphaFoldDB" id="A0A8B5ZLM6"/>
<name>A0A8B5ZLM6_VIBCL</name>
<reference evidence="1 2" key="1">
    <citation type="submission" date="2019-06" db="EMBL/GenBank/DDBJ databases">
        <title>Vibrio cholerae phylogeny based on whole-genome sequencing reveals genetic diversity and population strucutre.</title>
        <authorList>
            <person name="Zhiqiu Y."/>
            <person name="Bin L."/>
            <person name="Lingyan J."/>
        </authorList>
    </citation>
    <scope>NUCLEOTIDE SEQUENCE [LARGE SCALE GENOMIC DNA]</scope>
    <source>
        <strain evidence="1 2">N2768</strain>
    </source>
</reference>
<dbReference type="Proteomes" id="UP000323583">
    <property type="component" value="Unassembled WGS sequence"/>
</dbReference>
<accession>A0A8B5ZLM6</accession>
<proteinExistence type="predicted"/>